<feature type="domain" description="CFAP65 fourth Ig-like" evidence="3">
    <location>
        <begin position="334"/>
        <end position="427"/>
    </location>
</feature>
<feature type="domain" description="CFAP65 tenth Ig-like" evidence="2">
    <location>
        <begin position="1031"/>
        <end position="1128"/>
    </location>
</feature>
<sequence>CEIYLNSCVFKLTERNDTSPNNTFLISHLYLHFSKPHIIFWQDPGIHHRLRVGKSQRQASSQRSCFFGLETRPELVWEDWEPGREFTKTLVIKNIHDKLKKLQIRPPMSNSFATLTRDITVISPGTSFSVQVTFKPLQRCEYEDSIEFQGKEGSFQVCLRGIIPCHTLEVPESVMLPLCAVEHSTHTDFLLKNASKRHTCFQWECPAPFQLRPEQGLLKPGQECNITVVFRPQDALVYQQQAYCRFGEEGKRESCCTVLLQGLENGAPVVAFGPVAVGKSSQKHFDIFNPSPVGTTHRHTNANAQAQWPSPTNLCTLSYINENCPSVSLSSSVVDFECIEEGGSVVRIVELVNTSAAKAIYQWDIDCSGNSVFSILPASGTVLPHSHTRVKAVYRPSQPNMHHRKVACLILDGNPVFLDLIGTCHSEHHIPTILKPEHLVLHKLHCDCRQTSLHTQGALQEHHNIQFDQKGVLLLVMKCCFLLWQQFFPPFKFFFFFFFVLVWTVAQDSPFSISPSSCDLASQKCTLFRVTYAPKQPNTLHGAQLECFAYSKVLFYILHQDEGVCPPWCVTVRVTGHSFEPGKEHFIPCCSVKPPHVFPALSVISYRTVLLHNDGDLPLTFFLDHSSNPALAESVFVVPSCGLIQPGDHQILTLRAMPVEENSKQGFKLHLHVVEKLCVSLEGSSSLYFQPTAVGSQAQCTHHIRNLSLLPLRSVLISVEPDAGELHPNERSIQTWSFTPLAEKTYTLEPTLTYWPIQTGGPNKSHLTLVVEGMGSRGSIEVELSLCLSDFNMGTIASHSTVLVRATVRPKKRAEYLWTITYQTLNARFVLSPHQAVCEVRARGVFPSLQVIDACSRGCVGGLSKTHLWKLFSLDNLNDQLLSSPSSEELTFQTPTRHSLHRSPSIFTKVMLEFSFGSAPLNSDPSIFVLMFHNPGTIPVDWAFLFPEDQQIELEYWAVTGEFSSTELYQMKVQDNQMFSISPRSGTLLPGKKRAVHFSYSHVFAGTDHFPVVFKLSYGREILLNFQGVTVERDQPYLQFASSEHIFTSVTIGDCSPPKQVCELHNGGAVPAWYDVDTAVLSQLQADNFNHPVLRCLNPQGEIPPGKTAMLEWIFSPLEAKTYHVRIKSYSTYFIFNFVVAHFSLFKHFSGLSPILSCKALCNFVLKGALKIKLILLFPQIIRYHEALQRWENERERQRNEFTITDKSITDSQRPMSFTPPFFFSNILDDSAFIQCLISLASKPDTYRLAEMSPSDCSSLPSSCQCLCSTSSSTPTPQTQAPLIKAVDSAEITGCLGNRPQTQSTGSAEHVPAFISEHVLMNTLQNLMMEAVRGELVLTAHPRSIILPPLSTR</sequence>
<protein>
    <submittedName>
        <fullName evidence="6">Si:ch1073-349o24.2</fullName>
    </submittedName>
</protein>
<dbReference type="Pfam" id="PF24507">
    <property type="entry name" value="Ig_CFAP65_4th"/>
    <property type="match status" value="1"/>
</dbReference>
<name>A0A3Q0RY68_AMPCI</name>
<feature type="domain" description="CFAP65-like ninth Ig-like" evidence="4">
    <location>
        <begin position="847"/>
        <end position="1028"/>
    </location>
</feature>
<dbReference type="SUPFAM" id="SSF49354">
    <property type="entry name" value="PapD-like"/>
    <property type="match status" value="2"/>
</dbReference>
<dbReference type="InterPro" id="IPR052614">
    <property type="entry name" value="CFAP65"/>
</dbReference>
<evidence type="ECO:0000259" key="5">
    <source>
        <dbReference type="Pfam" id="PF25248"/>
    </source>
</evidence>
<dbReference type="Proteomes" id="UP000261340">
    <property type="component" value="Unplaced"/>
</dbReference>
<dbReference type="PANTHER" id="PTHR46127:SF1">
    <property type="entry name" value="CILIA- AND FLAGELLA-ASSOCIATED PROTEIN 65"/>
    <property type="match status" value="1"/>
</dbReference>
<feature type="domain" description="CFAP65 eight Ig-like" evidence="5">
    <location>
        <begin position="789"/>
        <end position="844"/>
    </location>
</feature>
<dbReference type="GO" id="GO:0005737">
    <property type="term" value="C:cytoplasm"/>
    <property type="evidence" value="ECO:0007669"/>
    <property type="project" value="UniProtKB-SubCell"/>
</dbReference>
<evidence type="ECO:0000313" key="7">
    <source>
        <dbReference type="Proteomes" id="UP000261340"/>
    </source>
</evidence>
<dbReference type="Pfam" id="PF24291">
    <property type="entry name" value="Ig_CFAP65"/>
    <property type="match status" value="1"/>
</dbReference>
<dbReference type="InterPro" id="IPR057467">
    <property type="entry name" value="Ig_CFAP65_8th"/>
</dbReference>
<dbReference type="InterPro" id="IPR058536">
    <property type="entry name" value="Ig_CFAP65_4th"/>
</dbReference>
<dbReference type="Pfam" id="PF24816">
    <property type="entry name" value="Ig_CFAP65__9th"/>
    <property type="match status" value="1"/>
</dbReference>
<dbReference type="InterPro" id="IPR054089">
    <property type="entry name" value="Cep192-like_D3"/>
</dbReference>
<evidence type="ECO:0000259" key="1">
    <source>
        <dbReference type="Pfam" id="PF22067"/>
    </source>
</evidence>
<dbReference type="GO" id="GO:0036126">
    <property type="term" value="C:sperm flagellum"/>
    <property type="evidence" value="ECO:0007669"/>
    <property type="project" value="TreeGrafter"/>
</dbReference>
<dbReference type="Ensembl" id="ENSACIT00000018012.1">
    <property type="protein sequence ID" value="ENSACIP00000017539.1"/>
    <property type="gene ID" value="ENSACIG00000013607.1"/>
</dbReference>
<reference evidence="6" key="2">
    <citation type="submission" date="2025-09" db="UniProtKB">
        <authorList>
            <consortium name="Ensembl"/>
        </authorList>
    </citation>
    <scope>IDENTIFICATION</scope>
</reference>
<dbReference type="InterPro" id="IPR008962">
    <property type="entry name" value="PapD-like_sf"/>
</dbReference>
<organism evidence="6 7">
    <name type="scientific">Amphilophus citrinellus</name>
    <name type="common">Midas cichlid</name>
    <name type="synonym">Cichlasoma citrinellum</name>
    <dbReference type="NCBI Taxonomy" id="61819"/>
    <lineage>
        <taxon>Eukaryota</taxon>
        <taxon>Metazoa</taxon>
        <taxon>Chordata</taxon>
        <taxon>Craniata</taxon>
        <taxon>Vertebrata</taxon>
        <taxon>Euteleostomi</taxon>
        <taxon>Actinopterygii</taxon>
        <taxon>Neopterygii</taxon>
        <taxon>Teleostei</taxon>
        <taxon>Neoteleostei</taxon>
        <taxon>Acanthomorphata</taxon>
        <taxon>Ovalentaria</taxon>
        <taxon>Cichlomorphae</taxon>
        <taxon>Cichliformes</taxon>
        <taxon>Cichlidae</taxon>
        <taxon>New World cichlids</taxon>
        <taxon>Cichlasomatinae</taxon>
        <taxon>Heroini</taxon>
        <taxon>Amphilophus</taxon>
    </lineage>
</organism>
<dbReference type="Pfam" id="PF25248">
    <property type="entry name" value="Ig_CFAP65_8th"/>
    <property type="match status" value="1"/>
</dbReference>
<evidence type="ECO:0000259" key="3">
    <source>
        <dbReference type="Pfam" id="PF24507"/>
    </source>
</evidence>
<feature type="domain" description="Cep192-like" evidence="1">
    <location>
        <begin position="167"/>
        <end position="236"/>
    </location>
</feature>
<dbReference type="Pfam" id="PF22067">
    <property type="entry name" value="Cep192_D3"/>
    <property type="match status" value="1"/>
</dbReference>
<dbReference type="Gene3D" id="2.60.40.10">
    <property type="entry name" value="Immunoglobulins"/>
    <property type="match status" value="4"/>
</dbReference>
<proteinExistence type="predicted"/>
<dbReference type="InterPro" id="IPR056305">
    <property type="entry name" value="Ig_CFAP65_10th"/>
</dbReference>
<dbReference type="InterPro" id="IPR013783">
    <property type="entry name" value="Ig-like_fold"/>
</dbReference>
<dbReference type="InterPro" id="IPR056344">
    <property type="entry name" value="Ig_CFAP65-like_9th"/>
</dbReference>
<dbReference type="GeneTree" id="ENSGT00430000031142"/>
<evidence type="ECO:0000313" key="6">
    <source>
        <dbReference type="Ensembl" id="ENSACIP00000017539.1"/>
    </source>
</evidence>
<accession>A0A3Q0RY68</accession>
<evidence type="ECO:0000259" key="4">
    <source>
        <dbReference type="Pfam" id="PF24816"/>
    </source>
</evidence>
<keyword evidence="7" id="KW-1185">Reference proteome</keyword>
<dbReference type="PANTHER" id="PTHR46127">
    <property type="entry name" value="CILIA- AND FLAGELLA-ASSOCIATED PROTEIN 65"/>
    <property type="match status" value="1"/>
</dbReference>
<dbReference type="GO" id="GO:0007288">
    <property type="term" value="P:sperm axoneme assembly"/>
    <property type="evidence" value="ECO:0007669"/>
    <property type="project" value="TreeGrafter"/>
</dbReference>
<reference evidence="6" key="1">
    <citation type="submission" date="2025-08" db="UniProtKB">
        <authorList>
            <consortium name="Ensembl"/>
        </authorList>
    </citation>
    <scope>IDENTIFICATION</scope>
</reference>
<evidence type="ECO:0000259" key="2">
    <source>
        <dbReference type="Pfam" id="PF24291"/>
    </source>
</evidence>